<dbReference type="SUPFAM" id="SSF47336">
    <property type="entry name" value="ACP-like"/>
    <property type="match status" value="1"/>
</dbReference>
<dbReference type="Proteomes" id="UP001156389">
    <property type="component" value="Unassembled WGS sequence"/>
</dbReference>
<proteinExistence type="predicted"/>
<comment type="caution">
    <text evidence="2">The sequence shown here is derived from an EMBL/GenBank/DDBJ whole genome shotgun (WGS) entry which is preliminary data.</text>
</comment>
<accession>A0ABT2JPG7</accession>
<feature type="domain" description="Carrier" evidence="1">
    <location>
        <begin position="5"/>
        <end position="80"/>
    </location>
</feature>
<name>A0ABT2JPG7_9ACTN</name>
<organism evidence="2 3">
    <name type="scientific">Streptomyces gossypii</name>
    <dbReference type="NCBI Taxonomy" id="2883101"/>
    <lineage>
        <taxon>Bacteria</taxon>
        <taxon>Bacillati</taxon>
        <taxon>Actinomycetota</taxon>
        <taxon>Actinomycetes</taxon>
        <taxon>Kitasatosporales</taxon>
        <taxon>Streptomycetaceae</taxon>
        <taxon>Streptomyces</taxon>
    </lineage>
</organism>
<dbReference type="InterPro" id="IPR009081">
    <property type="entry name" value="PP-bd_ACP"/>
</dbReference>
<dbReference type="PROSITE" id="PS50075">
    <property type="entry name" value="CARRIER"/>
    <property type="match status" value="1"/>
</dbReference>
<keyword evidence="3" id="KW-1185">Reference proteome</keyword>
<dbReference type="RefSeq" id="WP_260216615.1">
    <property type="nucleotide sequence ID" value="NZ_JAJAGO010000003.1"/>
</dbReference>
<evidence type="ECO:0000313" key="2">
    <source>
        <dbReference type="EMBL" id="MCT2589608.1"/>
    </source>
</evidence>
<reference evidence="2 3" key="1">
    <citation type="submission" date="2021-10" db="EMBL/GenBank/DDBJ databases">
        <title>Streptomyces gossypii sp. nov., isolated from soil collected from cotton field.</title>
        <authorList>
            <person name="Ge X."/>
            <person name="Chen X."/>
            <person name="Liu W."/>
        </authorList>
    </citation>
    <scope>NUCLEOTIDE SEQUENCE [LARGE SCALE GENOMIC DNA]</scope>
    <source>
        <strain evidence="2 3">N2-109</strain>
    </source>
</reference>
<sequence length="83" mass="9315">MTASPVSRTELRELIADVLDIETASLTDEVRFVEDLHVDSLIALELAVTLERRYQIKVEEAEVVGLHKLPDVYHLLDTKLASA</sequence>
<dbReference type="Gene3D" id="1.10.1200.10">
    <property type="entry name" value="ACP-like"/>
    <property type="match status" value="1"/>
</dbReference>
<dbReference type="Pfam" id="PF00550">
    <property type="entry name" value="PP-binding"/>
    <property type="match status" value="1"/>
</dbReference>
<dbReference type="InterPro" id="IPR036736">
    <property type="entry name" value="ACP-like_sf"/>
</dbReference>
<gene>
    <name evidence="2" type="ORF">LHJ74_06665</name>
</gene>
<evidence type="ECO:0000313" key="3">
    <source>
        <dbReference type="Proteomes" id="UP001156389"/>
    </source>
</evidence>
<dbReference type="EMBL" id="JAJAGO010000003">
    <property type="protein sequence ID" value="MCT2589608.1"/>
    <property type="molecule type" value="Genomic_DNA"/>
</dbReference>
<evidence type="ECO:0000259" key="1">
    <source>
        <dbReference type="PROSITE" id="PS50075"/>
    </source>
</evidence>
<protein>
    <submittedName>
        <fullName evidence="2">Phosphopantetheine-binding protein</fullName>
    </submittedName>
</protein>